<feature type="domain" description="Response regulatory" evidence="8">
    <location>
        <begin position="5"/>
        <end position="121"/>
    </location>
</feature>
<dbReference type="EMBL" id="JBBYAF010000027">
    <property type="protein sequence ID" value="MEL3973375.1"/>
    <property type="molecule type" value="Genomic_DNA"/>
</dbReference>
<proteinExistence type="predicted"/>
<keyword evidence="10" id="KW-1185">Reference proteome</keyword>
<dbReference type="InterPro" id="IPR039420">
    <property type="entry name" value="WalR-like"/>
</dbReference>
<name>A0ABU9KB91_9BACI</name>
<dbReference type="InterPro" id="IPR000792">
    <property type="entry name" value="Tscrpt_reg_LuxR_C"/>
</dbReference>
<evidence type="ECO:0000313" key="10">
    <source>
        <dbReference type="Proteomes" id="UP001389717"/>
    </source>
</evidence>
<feature type="domain" description="HTH luxR-type" evidence="7">
    <location>
        <begin position="143"/>
        <end position="208"/>
    </location>
</feature>
<gene>
    <name evidence="9" type="ORF">AAEO50_13890</name>
</gene>
<dbReference type="InterPro" id="IPR058245">
    <property type="entry name" value="NreC/VraR/RcsB-like_REC"/>
</dbReference>
<evidence type="ECO:0000256" key="1">
    <source>
        <dbReference type="ARBA" id="ARBA00004496"/>
    </source>
</evidence>
<reference evidence="9 10" key="1">
    <citation type="submission" date="2024-04" db="EMBL/GenBank/DDBJ databases">
        <title>Bacillus oryzaecorticis sp. nov., a moderately halophilic bacterium isolated from rice husks.</title>
        <authorList>
            <person name="Zhu H.-S."/>
        </authorList>
    </citation>
    <scope>NUCLEOTIDE SEQUENCE [LARGE SCALE GENOMIC DNA]</scope>
    <source>
        <strain evidence="9 10">ZC255</strain>
    </source>
</reference>
<dbReference type="InterPro" id="IPR016032">
    <property type="entry name" value="Sig_transdc_resp-reg_C-effctor"/>
</dbReference>
<keyword evidence="3" id="KW-0805">Transcription regulation</keyword>
<dbReference type="SUPFAM" id="SSF46894">
    <property type="entry name" value="C-terminal effector domain of the bipartite response regulators"/>
    <property type="match status" value="1"/>
</dbReference>
<dbReference type="PROSITE" id="PS50110">
    <property type="entry name" value="RESPONSE_REGULATORY"/>
    <property type="match status" value="1"/>
</dbReference>
<dbReference type="Proteomes" id="UP001389717">
    <property type="component" value="Unassembled WGS sequence"/>
</dbReference>
<keyword evidence="5" id="KW-0804">Transcription</keyword>
<dbReference type="Pfam" id="PF00072">
    <property type="entry name" value="Response_reg"/>
    <property type="match status" value="1"/>
</dbReference>
<evidence type="ECO:0000313" key="9">
    <source>
        <dbReference type="EMBL" id="MEL3973375.1"/>
    </source>
</evidence>
<protein>
    <submittedName>
        <fullName evidence="9">Response regulator transcription factor</fullName>
    </submittedName>
</protein>
<evidence type="ECO:0000256" key="3">
    <source>
        <dbReference type="ARBA" id="ARBA00023015"/>
    </source>
</evidence>
<comment type="subcellular location">
    <subcellularLocation>
        <location evidence="1">Cytoplasm</location>
    </subcellularLocation>
</comment>
<dbReference type="PROSITE" id="PS50043">
    <property type="entry name" value="HTH_LUXR_2"/>
    <property type="match status" value="1"/>
</dbReference>
<evidence type="ECO:0000256" key="2">
    <source>
        <dbReference type="ARBA" id="ARBA00022553"/>
    </source>
</evidence>
<accession>A0ABU9KB91</accession>
<dbReference type="PANTHER" id="PTHR43214:SF37">
    <property type="entry name" value="TRANSCRIPTIONAL REGULATORY PROTEIN YDFI"/>
    <property type="match status" value="1"/>
</dbReference>
<dbReference type="SMART" id="SM00421">
    <property type="entry name" value="HTH_LUXR"/>
    <property type="match status" value="1"/>
</dbReference>
<dbReference type="Gene3D" id="3.40.50.2300">
    <property type="match status" value="1"/>
</dbReference>
<dbReference type="RefSeq" id="WP_341984646.1">
    <property type="nucleotide sequence ID" value="NZ_JBBYAF010000027.1"/>
</dbReference>
<dbReference type="CDD" id="cd06170">
    <property type="entry name" value="LuxR_C_like"/>
    <property type="match status" value="1"/>
</dbReference>
<dbReference type="PANTHER" id="PTHR43214">
    <property type="entry name" value="TWO-COMPONENT RESPONSE REGULATOR"/>
    <property type="match status" value="1"/>
</dbReference>
<dbReference type="Pfam" id="PF00196">
    <property type="entry name" value="GerE"/>
    <property type="match status" value="1"/>
</dbReference>
<evidence type="ECO:0000256" key="5">
    <source>
        <dbReference type="ARBA" id="ARBA00023163"/>
    </source>
</evidence>
<sequence>MQKVKVMIVDDHEMVRLGIKSYLLTEDGIEFLGEAKSGNEAVQLAKIYKPDVILMDLLMDDGNGFDATEKILSFHGSCKIIILTSYYDDEKVFPAIEAGAHSYLLKTASAEEVTSAIYKAAKGEAVIASKVADKMMTRFRPQERKPHEDLTTREFEVLTCLGEGMTNQEISEVLYIGIKTVKTHVSNILSKLGVADRTQAAIYANRNGILYKKE</sequence>
<organism evidence="9 10">
    <name type="scientific">Rossellomorea oryzaecorticis</name>
    <dbReference type="NCBI Taxonomy" id="1396505"/>
    <lineage>
        <taxon>Bacteria</taxon>
        <taxon>Bacillati</taxon>
        <taxon>Bacillota</taxon>
        <taxon>Bacilli</taxon>
        <taxon>Bacillales</taxon>
        <taxon>Bacillaceae</taxon>
        <taxon>Rossellomorea</taxon>
    </lineage>
</organism>
<dbReference type="PRINTS" id="PR00038">
    <property type="entry name" value="HTHLUXR"/>
</dbReference>
<evidence type="ECO:0000259" key="7">
    <source>
        <dbReference type="PROSITE" id="PS50043"/>
    </source>
</evidence>
<dbReference type="InterPro" id="IPR011006">
    <property type="entry name" value="CheY-like_superfamily"/>
</dbReference>
<dbReference type="InterPro" id="IPR001789">
    <property type="entry name" value="Sig_transdc_resp-reg_receiver"/>
</dbReference>
<dbReference type="SUPFAM" id="SSF52172">
    <property type="entry name" value="CheY-like"/>
    <property type="match status" value="1"/>
</dbReference>
<evidence type="ECO:0000256" key="4">
    <source>
        <dbReference type="ARBA" id="ARBA00023125"/>
    </source>
</evidence>
<dbReference type="PROSITE" id="PS00622">
    <property type="entry name" value="HTH_LUXR_1"/>
    <property type="match status" value="1"/>
</dbReference>
<evidence type="ECO:0000259" key="8">
    <source>
        <dbReference type="PROSITE" id="PS50110"/>
    </source>
</evidence>
<evidence type="ECO:0000256" key="6">
    <source>
        <dbReference type="PROSITE-ProRule" id="PRU00169"/>
    </source>
</evidence>
<keyword evidence="2 6" id="KW-0597">Phosphoprotein</keyword>
<keyword evidence="4" id="KW-0238">DNA-binding</keyword>
<dbReference type="CDD" id="cd17535">
    <property type="entry name" value="REC_NarL-like"/>
    <property type="match status" value="1"/>
</dbReference>
<dbReference type="SMART" id="SM00448">
    <property type="entry name" value="REC"/>
    <property type="match status" value="1"/>
</dbReference>
<comment type="caution">
    <text evidence="9">The sequence shown here is derived from an EMBL/GenBank/DDBJ whole genome shotgun (WGS) entry which is preliminary data.</text>
</comment>
<feature type="modified residue" description="4-aspartylphosphate" evidence="6">
    <location>
        <position position="56"/>
    </location>
</feature>